<gene>
    <name evidence="3" type="ORF">ACFO3M_14375</name>
</gene>
<feature type="domain" description="Putative regulatory protein FmdB zinc ribbon" evidence="2">
    <location>
        <begin position="1"/>
        <end position="41"/>
    </location>
</feature>
<evidence type="ECO:0000259" key="2">
    <source>
        <dbReference type="SMART" id="SM00834"/>
    </source>
</evidence>
<feature type="compositionally biased region" description="Low complexity" evidence="1">
    <location>
        <begin position="63"/>
        <end position="72"/>
    </location>
</feature>
<name>A0ABV9LMF0_9ACTN</name>
<evidence type="ECO:0000313" key="4">
    <source>
        <dbReference type="Proteomes" id="UP001596025"/>
    </source>
</evidence>
<sequence length="92" mass="9979">MAAYLYRCPACGPWEVRRPIGTAQAEERCPSCGDTGRRVYTAPLLARTPAPLAAARSREEASADAPAVTTAVPPAPRRPVRRDPRWSALPRP</sequence>
<accession>A0ABV9LMF0</accession>
<dbReference type="InterPro" id="IPR013429">
    <property type="entry name" value="Regulatory_FmdB_Zinc_ribbon"/>
</dbReference>
<dbReference type="Proteomes" id="UP001596025">
    <property type="component" value="Unassembled WGS sequence"/>
</dbReference>
<organism evidence="3 4">
    <name type="scientific">Geodermatophilus arenarius</name>
    <dbReference type="NCBI Taxonomy" id="1137990"/>
    <lineage>
        <taxon>Bacteria</taxon>
        <taxon>Bacillati</taxon>
        <taxon>Actinomycetota</taxon>
        <taxon>Actinomycetes</taxon>
        <taxon>Geodermatophilales</taxon>
        <taxon>Geodermatophilaceae</taxon>
        <taxon>Geodermatophilus</taxon>
    </lineage>
</organism>
<dbReference type="NCBIfam" id="TIGR02605">
    <property type="entry name" value="CxxC_CxxC_SSSS"/>
    <property type="match status" value="1"/>
</dbReference>
<dbReference type="EMBL" id="JBHSGR010000015">
    <property type="protein sequence ID" value="MFC4694582.1"/>
    <property type="molecule type" value="Genomic_DNA"/>
</dbReference>
<comment type="caution">
    <text evidence="3">The sequence shown here is derived from an EMBL/GenBank/DDBJ whole genome shotgun (WGS) entry which is preliminary data.</text>
</comment>
<evidence type="ECO:0000256" key="1">
    <source>
        <dbReference type="SAM" id="MobiDB-lite"/>
    </source>
</evidence>
<feature type="region of interest" description="Disordered" evidence="1">
    <location>
        <begin position="51"/>
        <end position="92"/>
    </location>
</feature>
<dbReference type="RefSeq" id="WP_387989884.1">
    <property type="nucleotide sequence ID" value="NZ_JBHSGR010000015.1"/>
</dbReference>
<proteinExistence type="predicted"/>
<evidence type="ECO:0000313" key="3">
    <source>
        <dbReference type="EMBL" id="MFC4694582.1"/>
    </source>
</evidence>
<dbReference type="Pfam" id="PF09723">
    <property type="entry name" value="Zn_ribbon_8"/>
    <property type="match status" value="1"/>
</dbReference>
<dbReference type="SMART" id="SM00834">
    <property type="entry name" value="CxxC_CXXC_SSSS"/>
    <property type="match status" value="1"/>
</dbReference>
<reference evidence="4" key="1">
    <citation type="journal article" date="2019" name="Int. J. Syst. Evol. Microbiol.">
        <title>The Global Catalogue of Microorganisms (GCM) 10K type strain sequencing project: providing services to taxonomists for standard genome sequencing and annotation.</title>
        <authorList>
            <consortium name="The Broad Institute Genomics Platform"/>
            <consortium name="The Broad Institute Genome Sequencing Center for Infectious Disease"/>
            <person name="Wu L."/>
            <person name="Ma J."/>
        </authorList>
    </citation>
    <scope>NUCLEOTIDE SEQUENCE [LARGE SCALE GENOMIC DNA]</scope>
    <source>
        <strain evidence="4">CCUG 62763</strain>
    </source>
</reference>
<keyword evidence="4" id="KW-1185">Reference proteome</keyword>
<protein>
    <submittedName>
        <fullName evidence="3">FmdB family zinc ribbon protein</fullName>
    </submittedName>
</protein>